<dbReference type="Proteomes" id="UP000270094">
    <property type="component" value="Unassembled WGS sequence"/>
</dbReference>
<reference evidence="5 6" key="1">
    <citation type="submission" date="2018-11" db="EMBL/GenBank/DDBJ databases">
        <authorList>
            <consortium name="Pathogen Informatics"/>
        </authorList>
    </citation>
    <scope>NUCLEOTIDE SEQUENCE [LARGE SCALE GENOMIC DNA]</scope>
</reference>
<dbReference type="GO" id="GO:0005506">
    <property type="term" value="F:iron ion binding"/>
    <property type="evidence" value="ECO:0007669"/>
    <property type="project" value="InterPro"/>
</dbReference>
<evidence type="ECO:0000313" key="5">
    <source>
        <dbReference type="EMBL" id="VDM65431.1"/>
    </source>
</evidence>
<dbReference type="PANTHER" id="PTHR24300">
    <property type="entry name" value="CYTOCHROME P450 508A4-RELATED"/>
    <property type="match status" value="1"/>
</dbReference>
<evidence type="ECO:0000313" key="6">
    <source>
        <dbReference type="Proteomes" id="UP000270094"/>
    </source>
</evidence>
<dbReference type="SUPFAM" id="SSF48264">
    <property type="entry name" value="Cytochrome P450"/>
    <property type="match status" value="1"/>
</dbReference>
<dbReference type="GO" id="GO:0006805">
    <property type="term" value="P:xenobiotic metabolic process"/>
    <property type="evidence" value="ECO:0007669"/>
    <property type="project" value="TreeGrafter"/>
</dbReference>
<dbReference type="InterPro" id="IPR036396">
    <property type="entry name" value="Cyt_P450_sf"/>
</dbReference>
<name>A0A3P7HWQ3_STRVU</name>
<evidence type="ECO:0000256" key="1">
    <source>
        <dbReference type="ARBA" id="ARBA00010617"/>
    </source>
</evidence>
<keyword evidence="4" id="KW-0503">Monooxygenase</keyword>
<dbReference type="GO" id="GO:0020037">
    <property type="term" value="F:heme binding"/>
    <property type="evidence" value="ECO:0007669"/>
    <property type="project" value="InterPro"/>
</dbReference>
<evidence type="ECO:0000256" key="3">
    <source>
        <dbReference type="ARBA" id="ARBA00023004"/>
    </source>
</evidence>
<sequence>MDPRVVAYKKYLAHANSSVFYRFDKIDQLPPGTAVDPFFLFDRLVGGVINRMLFSVPIDEEEEMKFYGYRKDMDKFFEKLTFTFTFVRSWMLKIPIINLGWMKLLKPMLDIKEFFRKQVEERKRAIEDGSHVIDVEPQDYTDAFIQKMNEDAKQGVKDSTFEWVEDHLCKTPSPEDYFLKFLC</sequence>
<keyword evidence="4" id="KW-0560">Oxidoreductase</keyword>
<dbReference type="OrthoDB" id="2789670at2759"/>
<proteinExistence type="inferred from homology"/>
<evidence type="ECO:0000256" key="4">
    <source>
        <dbReference type="ARBA" id="ARBA00023033"/>
    </source>
</evidence>
<dbReference type="InterPro" id="IPR001128">
    <property type="entry name" value="Cyt_P450"/>
</dbReference>
<comment type="similarity">
    <text evidence="1">Belongs to the cytochrome P450 family.</text>
</comment>
<dbReference type="Pfam" id="PF00067">
    <property type="entry name" value="p450"/>
    <property type="match status" value="1"/>
</dbReference>
<dbReference type="InterPro" id="IPR050182">
    <property type="entry name" value="Cytochrome_P450_fam2"/>
</dbReference>
<dbReference type="Gene3D" id="1.10.630.10">
    <property type="entry name" value="Cytochrome P450"/>
    <property type="match status" value="1"/>
</dbReference>
<dbReference type="GO" id="GO:0005737">
    <property type="term" value="C:cytoplasm"/>
    <property type="evidence" value="ECO:0007669"/>
    <property type="project" value="TreeGrafter"/>
</dbReference>
<dbReference type="GO" id="GO:0006082">
    <property type="term" value="P:organic acid metabolic process"/>
    <property type="evidence" value="ECO:0007669"/>
    <property type="project" value="TreeGrafter"/>
</dbReference>
<keyword evidence="3" id="KW-0408">Iron</keyword>
<evidence type="ECO:0000256" key="2">
    <source>
        <dbReference type="ARBA" id="ARBA00022723"/>
    </source>
</evidence>
<keyword evidence="6" id="KW-1185">Reference proteome</keyword>
<dbReference type="GO" id="GO:0016712">
    <property type="term" value="F:oxidoreductase activity, acting on paired donors, with incorporation or reduction of molecular oxygen, reduced flavin or flavoprotein as one donor, and incorporation of one atom of oxygen"/>
    <property type="evidence" value="ECO:0007669"/>
    <property type="project" value="TreeGrafter"/>
</dbReference>
<gene>
    <name evidence="5" type="ORF">SVUK_LOCUS429</name>
</gene>
<accession>A0A3P7HWQ3</accession>
<keyword evidence="2" id="KW-0479">Metal-binding</keyword>
<protein>
    <submittedName>
        <fullName evidence="5">Uncharacterized protein</fullName>
    </submittedName>
</protein>
<dbReference type="PANTHER" id="PTHR24300:SF375">
    <property type="entry name" value="CYTOCHROME P450 FAMILY"/>
    <property type="match status" value="1"/>
</dbReference>
<dbReference type="AlphaFoldDB" id="A0A3P7HWQ3"/>
<organism evidence="5 6">
    <name type="scientific">Strongylus vulgaris</name>
    <name type="common">Blood worm</name>
    <dbReference type="NCBI Taxonomy" id="40348"/>
    <lineage>
        <taxon>Eukaryota</taxon>
        <taxon>Metazoa</taxon>
        <taxon>Ecdysozoa</taxon>
        <taxon>Nematoda</taxon>
        <taxon>Chromadorea</taxon>
        <taxon>Rhabditida</taxon>
        <taxon>Rhabditina</taxon>
        <taxon>Rhabditomorpha</taxon>
        <taxon>Strongyloidea</taxon>
        <taxon>Strongylidae</taxon>
        <taxon>Strongylus</taxon>
    </lineage>
</organism>
<dbReference type="EMBL" id="UYYB01000703">
    <property type="protein sequence ID" value="VDM65431.1"/>
    <property type="molecule type" value="Genomic_DNA"/>
</dbReference>